<keyword evidence="2" id="KW-0521">NADP</keyword>
<gene>
    <name evidence="5" type="ORF">KUTeg_005609</name>
</gene>
<dbReference type="Gene3D" id="3.20.20.100">
    <property type="entry name" value="NADP-dependent oxidoreductase domain"/>
    <property type="match status" value="1"/>
</dbReference>
<sequence length="106" mass="11702">MALRKIDAGKMASVPCLKMSDGNSIPVLGLGTLELRGTEQAEIAVNAAIDAGYRYFDTAFHYENEKEIGDALYKRIADGTVKRDEIFITTKVTIKNMNNLSFIKTV</sequence>
<accession>A0ABQ9FK93</accession>
<protein>
    <recommendedName>
        <fullName evidence="4">NADP-dependent oxidoreductase domain-containing protein</fullName>
    </recommendedName>
</protein>
<dbReference type="EMBL" id="JARBDR010000246">
    <property type="protein sequence ID" value="KAJ8317705.1"/>
    <property type="molecule type" value="Genomic_DNA"/>
</dbReference>
<evidence type="ECO:0000256" key="1">
    <source>
        <dbReference type="ARBA" id="ARBA00007905"/>
    </source>
</evidence>
<reference evidence="5 6" key="1">
    <citation type="submission" date="2022-12" db="EMBL/GenBank/DDBJ databases">
        <title>Chromosome-level genome of Tegillarca granosa.</title>
        <authorList>
            <person name="Kim J."/>
        </authorList>
    </citation>
    <scope>NUCLEOTIDE SEQUENCE [LARGE SCALE GENOMIC DNA]</scope>
    <source>
        <strain evidence="5">Teg-2019</strain>
        <tissue evidence="5">Adductor muscle</tissue>
    </source>
</reference>
<comment type="caution">
    <text evidence="5">The sequence shown here is derived from an EMBL/GenBank/DDBJ whole genome shotgun (WGS) entry which is preliminary data.</text>
</comment>
<comment type="similarity">
    <text evidence="1">Belongs to the aldo/keto reductase family.</text>
</comment>
<dbReference type="InterPro" id="IPR023210">
    <property type="entry name" value="NADP_OxRdtase_dom"/>
</dbReference>
<organism evidence="5 6">
    <name type="scientific">Tegillarca granosa</name>
    <name type="common">Malaysian cockle</name>
    <name type="synonym">Anadara granosa</name>
    <dbReference type="NCBI Taxonomy" id="220873"/>
    <lineage>
        <taxon>Eukaryota</taxon>
        <taxon>Metazoa</taxon>
        <taxon>Spiralia</taxon>
        <taxon>Lophotrochozoa</taxon>
        <taxon>Mollusca</taxon>
        <taxon>Bivalvia</taxon>
        <taxon>Autobranchia</taxon>
        <taxon>Pteriomorphia</taxon>
        <taxon>Arcoida</taxon>
        <taxon>Arcoidea</taxon>
        <taxon>Arcidae</taxon>
        <taxon>Tegillarca</taxon>
    </lineage>
</organism>
<evidence type="ECO:0000256" key="2">
    <source>
        <dbReference type="ARBA" id="ARBA00022857"/>
    </source>
</evidence>
<name>A0ABQ9FK93_TEGGR</name>
<dbReference type="PANTHER" id="PTHR43827:SF3">
    <property type="entry name" value="NADP-DEPENDENT OXIDOREDUCTASE DOMAIN-CONTAINING PROTEIN"/>
    <property type="match status" value="1"/>
</dbReference>
<dbReference type="Proteomes" id="UP001217089">
    <property type="component" value="Unassembled WGS sequence"/>
</dbReference>
<evidence type="ECO:0000259" key="4">
    <source>
        <dbReference type="Pfam" id="PF00248"/>
    </source>
</evidence>
<feature type="domain" description="NADP-dependent oxidoreductase" evidence="4">
    <location>
        <begin position="28"/>
        <end position="94"/>
    </location>
</feature>
<keyword evidence="6" id="KW-1185">Reference proteome</keyword>
<dbReference type="Pfam" id="PF00248">
    <property type="entry name" value="Aldo_ket_red"/>
    <property type="match status" value="1"/>
</dbReference>
<evidence type="ECO:0000256" key="3">
    <source>
        <dbReference type="ARBA" id="ARBA00023002"/>
    </source>
</evidence>
<evidence type="ECO:0000313" key="6">
    <source>
        <dbReference type="Proteomes" id="UP001217089"/>
    </source>
</evidence>
<dbReference type="SUPFAM" id="SSF51430">
    <property type="entry name" value="NAD(P)-linked oxidoreductase"/>
    <property type="match status" value="1"/>
</dbReference>
<keyword evidence="3" id="KW-0560">Oxidoreductase</keyword>
<dbReference type="PANTHER" id="PTHR43827">
    <property type="entry name" value="2,5-DIKETO-D-GLUCONIC ACID REDUCTASE"/>
    <property type="match status" value="1"/>
</dbReference>
<proteinExistence type="inferred from homology"/>
<evidence type="ECO:0000313" key="5">
    <source>
        <dbReference type="EMBL" id="KAJ8317705.1"/>
    </source>
</evidence>
<dbReference type="InterPro" id="IPR036812">
    <property type="entry name" value="NAD(P)_OxRdtase_dom_sf"/>
</dbReference>
<dbReference type="InterPro" id="IPR020471">
    <property type="entry name" value="AKR"/>
</dbReference>